<accession>A0A1I2H2K2</accession>
<dbReference type="Gene3D" id="3.30.750.24">
    <property type="entry name" value="STAS domain"/>
    <property type="match status" value="1"/>
</dbReference>
<feature type="domain" description="STAS" evidence="3">
    <location>
        <begin position="16"/>
        <end position="116"/>
    </location>
</feature>
<evidence type="ECO:0000256" key="2">
    <source>
        <dbReference type="RuleBase" id="RU003749"/>
    </source>
</evidence>
<reference evidence="4 5" key="1">
    <citation type="submission" date="2016-10" db="EMBL/GenBank/DDBJ databases">
        <authorList>
            <person name="de Groot N.N."/>
        </authorList>
    </citation>
    <scope>NUCLEOTIDE SEQUENCE [LARGE SCALE GENOMIC DNA]</scope>
    <source>
        <strain evidence="4 5">CGMCC 4.3510</strain>
    </source>
</reference>
<gene>
    <name evidence="4" type="ORF">SAMN05216251_11026</name>
</gene>
<dbReference type="SUPFAM" id="SSF52091">
    <property type="entry name" value="SpoIIaa-like"/>
    <property type="match status" value="1"/>
</dbReference>
<dbReference type="PANTHER" id="PTHR33495:SF2">
    <property type="entry name" value="ANTI-SIGMA FACTOR ANTAGONIST TM_1081-RELATED"/>
    <property type="match status" value="1"/>
</dbReference>
<evidence type="ECO:0000313" key="5">
    <source>
        <dbReference type="Proteomes" id="UP000199323"/>
    </source>
</evidence>
<organism evidence="4 5">
    <name type="scientific">Actinacidiphila alni</name>
    <dbReference type="NCBI Taxonomy" id="380248"/>
    <lineage>
        <taxon>Bacteria</taxon>
        <taxon>Bacillati</taxon>
        <taxon>Actinomycetota</taxon>
        <taxon>Actinomycetes</taxon>
        <taxon>Kitasatosporales</taxon>
        <taxon>Streptomycetaceae</taxon>
        <taxon>Actinacidiphila</taxon>
    </lineage>
</organism>
<dbReference type="NCBIfam" id="TIGR00377">
    <property type="entry name" value="ant_ant_sig"/>
    <property type="match status" value="1"/>
</dbReference>
<dbReference type="InterPro" id="IPR003658">
    <property type="entry name" value="Anti-sigma_ant"/>
</dbReference>
<proteinExistence type="inferred from homology"/>
<dbReference type="InterPro" id="IPR036513">
    <property type="entry name" value="STAS_dom_sf"/>
</dbReference>
<dbReference type="GO" id="GO:0043856">
    <property type="term" value="F:anti-sigma factor antagonist activity"/>
    <property type="evidence" value="ECO:0007669"/>
    <property type="project" value="InterPro"/>
</dbReference>
<dbReference type="PANTHER" id="PTHR33495">
    <property type="entry name" value="ANTI-SIGMA FACTOR ANTAGONIST TM_1081-RELATED-RELATED"/>
    <property type="match status" value="1"/>
</dbReference>
<evidence type="ECO:0000256" key="1">
    <source>
        <dbReference type="ARBA" id="ARBA00009013"/>
    </source>
</evidence>
<name>A0A1I2H2K2_9ACTN</name>
<dbReference type="Pfam" id="PF01740">
    <property type="entry name" value="STAS"/>
    <property type="match status" value="1"/>
</dbReference>
<evidence type="ECO:0000313" key="4">
    <source>
        <dbReference type="EMBL" id="SFF23613.1"/>
    </source>
</evidence>
<comment type="similarity">
    <text evidence="1 2">Belongs to the anti-sigma-factor antagonist family.</text>
</comment>
<dbReference type="RefSeq" id="WP_245796129.1">
    <property type="nucleotide sequence ID" value="NZ_FONG01000010.1"/>
</dbReference>
<dbReference type="AlphaFoldDB" id="A0A1I2H2K2"/>
<dbReference type="CDD" id="cd07043">
    <property type="entry name" value="STAS_anti-anti-sigma_factors"/>
    <property type="match status" value="1"/>
</dbReference>
<dbReference type="STRING" id="380248.SAMN05216251_11026"/>
<sequence length="119" mass="12577">MSDHTLTVSSQPHALGATVIGVRGELDQHTAPQLHDALADAPFTPGGRVILDLAALHYCDSTGITALIAAYQLADRSGARLTLAGPREDLMRLFSVLGIDQLFVVQPTVEEAVASEGHH</sequence>
<dbReference type="PROSITE" id="PS50801">
    <property type="entry name" value="STAS"/>
    <property type="match status" value="1"/>
</dbReference>
<dbReference type="Proteomes" id="UP000199323">
    <property type="component" value="Unassembled WGS sequence"/>
</dbReference>
<dbReference type="EMBL" id="FONG01000010">
    <property type="protein sequence ID" value="SFF23613.1"/>
    <property type="molecule type" value="Genomic_DNA"/>
</dbReference>
<dbReference type="InterPro" id="IPR002645">
    <property type="entry name" value="STAS_dom"/>
</dbReference>
<evidence type="ECO:0000259" key="3">
    <source>
        <dbReference type="PROSITE" id="PS50801"/>
    </source>
</evidence>
<protein>
    <recommendedName>
        <fullName evidence="2">Anti-sigma factor antagonist</fullName>
    </recommendedName>
</protein>
<keyword evidence="5" id="KW-1185">Reference proteome</keyword>